<evidence type="ECO:0000313" key="2">
    <source>
        <dbReference type="EMBL" id="MFC5446966.1"/>
    </source>
</evidence>
<feature type="transmembrane region" description="Helical" evidence="1">
    <location>
        <begin position="93"/>
        <end position="113"/>
    </location>
</feature>
<organism evidence="2 3">
    <name type="scientific">Paenibacillus aestuarii</name>
    <dbReference type="NCBI Taxonomy" id="516965"/>
    <lineage>
        <taxon>Bacteria</taxon>
        <taxon>Bacillati</taxon>
        <taxon>Bacillota</taxon>
        <taxon>Bacilli</taxon>
        <taxon>Bacillales</taxon>
        <taxon>Paenibacillaceae</taxon>
        <taxon>Paenibacillus</taxon>
    </lineage>
</organism>
<accession>A0ABW0K2G2</accession>
<sequence>MAGKRLYRDLFWGLAAACVFLAGFIVLSQSISSGWLKSLDDSVGEAVRSWRSDGFTQIAMVFNTLGKSTTEIILFLVVGAILYFKFKRRWETLMLFLAVLGTWGLNTMLKGMFERERPAGFMLVEEGGFSFPSGTRWSPACSTAWLDICCGSICDADGAGLG</sequence>
<gene>
    <name evidence="2" type="ORF">ACFPOG_01710</name>
</gene>
<name>A0ABW0K2G2_9BACL</name>
<reference evidence="3" key="1">
    <citation type="journal article" date="2019" name="Int. J. Syst. Evol. Microbiol.">
        <title>The Global Catalogue of Microorganisms (GCM) 10K type strain sequencing project: providing services to taxonomists for standard genome sequencing and annotation.</title>
        <authorList>
            <consortium name="The Broad Institute Genomics Platform"/>
            <consortium name="The Broad Institute Genome Sequencing Center for Infectious Disease"/>
            <person name="Wu L."/>
            <person name="Ma J."/>
        </authorList>
    </citation>
    <scope>NUCLEOTIDE SEQUENCE [LARGE SCALE GENOMIC DNA]</scope>
    <source>
        <strain evidence="3">KACC 11904</strain>
    </source>
</reference>
<keyword evidence="1" id="KW-1133">Transmembrane helix</keyword>
<dbReference type="InterPro" id="IPR036938">
    <property type="entry name" value="PAP2/HPO_sf"/>
</dbReference>
<dbReference type="EMBL" id="JBHSMJ010000004">
    <property type="protein sequence ID" value="MFC5446966.1"/>
    <property type="molecule type" value="Genomic_DNA"/>
</dbReference>
<evidence type="ECO:0000256" key="1">
    <source>
        <dbReference type="SAM" id="Phobius"/>
    </source>
</evidence>
<keyword evidence="1" id="KW-0472">Membrane</keyword>
<dbReference type="Proteomes" id="UP001596044">
    <property type="component" value="Unassembled WGS sequence"/>
</dbReference>
<evidence type="ECO:0000313" key="3">
    <source>
        <dbReference type="Proteomes" id="UP001596044"/>
    </source>
</evidence>
<keyword evidence="1" id="KW-0812">Transmembrane</keyword>
<dbReference type="SUPFAM" id="SSF48317">
    <property type="entry name" value="Acid phosphatase/Vanadium-dependent haloperoxidase"/>
    <property type="match status" value="1"/>
</dbReference>
<evidence type="ECO:0008006" key="4">
    <source>
        <dbReference type="Google" id="ProtNLM"/>
    </source>
</evidence>
<dbReference type="Gene3D" id="1.20.144.10">
    <property type="entry name" value="Phosphatidic acid phosphatase type 2/haloperoxidase"/>
    <property type="match status" value="1"/>
</dbReference>
<keyword evidence="3" id="KW-1185">Reference proteome</keyword>
<comment type="caution">
    <text evidence="2">The sequence shown here is derived from an EMBL/GenBank/DDBJ whole genome shotgun (WGS) entry which is preliminary data.</text>
</comment>
<proteinExistence type="predicted"/>
<feature type="transmembrane region" description="Helical" evidence="1">
    <location>
        <begin position="69"/>
        <end position="86"/>
    </location>
</feature>
<protein>
    <recommendedName>
        <fullName evidence="4">Phosphatase PAP2 family protein</fullName>
    </recommendedName>
</protein>
<dbReference type="RefSeq" id="WP_270880350.1">
    <property type="nucleotide sequence ID" value="NZ_JAQFVF010000033.1"/>
</dbReference>